<protein>
    <submittedName>
        <fullName evidence="2">Endonuclease/exonuclease/phosphatase</fullName>
    </submittedName>
</protein>
<organism evidence="2 3">
    <name type="scientific">Virgisporangium aliadipatigenens</name>
    <dbReference type="NCBI Taxonomy" id="741659"/>
    <lineage>
        <taxon>Bacteria</taxon>
        <taxon>Bacillati</taxon>
        <taxon>Actinomycetota</taxon>
        <taxon>Actinomycetes</taxon>
        <taxon>Micromonosporales</taxon>
        <taxon>Micromonosporaceae</taxon>
        <taxon>Virgisporangium</taxon>
    </lineage>
</organism>
<dbReference type="Pfam" id="PF03372">
    <property type="entry name" value="Exo_endo_phos"/>
    <property type="match status" value="1"/>
</dbReference>
<dbReference type="GO" id="GO:0006506">
    <property type="term" value="P:GPI anchor biosynthetic process"/>
    <property type="evidence" value="ECO:0007669"/>
    <property type="project" value="TreeGrafter"/>
</dbReference>
<dbReference type="PANTHER" id="PTHR14859">
    <property type="entry name" value="CALCOFLUOR WHITE HYPERSENSITIVE PROTEIN PRECURSOR"/>
    <property type="match status" value="1"/>
</dbReference>
<evidence type="ECO:0000259" key="1">
    <source>
        <dbReference type="Pfam" id="PF03372"/>
    </source>
</evidence>
<dbReference type="RefSeq" id="WP_203902191.1">
    <property type="nucleotide sequence ID" value="NZ_BOPF01000022.1"/>
</dbReference>
<accession>A0A8J3YQX9</accession>
<keyword evidence="2" id="KW-0378">Hydrolase</keyword>
<dbReference type="InterPro" id="IPR005135">
    <property type="entry name" value="Endo/exonuclease/phosphatase"/>
</dbReference>
<reference evidence="2" key="1">
    <citation type="submission" date="2021-01" db="EMBL/GenBank/DDBJ databases">
        <title>Whole genome shotgun sequence of Virgisporangium aliadipatigenens NBRC 105644.</title>
        <authorList>
            <person name="Komaki H."/>
            <person name="Tamura T."/>
        </authorList>
    </citation>
    <scope>NUCLEOTIDE SEQUENCE</scope>
    <source>
        <strain evidence="2">NBRC 105644</strain>
    </source>
</reference>
<comment type="caution">
    <text evidence="2">The sequence shown here is derived from an EMBL/GenBank/DDBJ whole genome shotgun (WGS) entry which is preliminary data.</text>
</comment>
<dbReference type="PANTHER" id="PTHR14859:SF1">
    <property type="entry name" value="PGAP2-INTERACTING PROTEIN"/>
    <property type="match status" value="1"/>
</dbReference>
<sequence length="254" mass="27463">MRLATFNILHGRSLHDGLVEPERLRDAVRGLDADVLGLQEVDRNQPRSGGHDLAAVAAEAIGAVAHRFVPAVVGTPGEEFRAATDSESAHDLPQYGVALASRWPVERWLVHRLPAAPGRSPMPVGPGKIVLMPDEPRVLLAAVIGTPAGRYTVATTHLSWVPGWNFRQLRRVVRALRALPGPRILLGDLNLPARVAGFATGWRVAAGGATFPSPDPRIQLDHVLLDPTVDRRVVEVTTPVVPVSDHRPLVVRLD</sequence>
<evidence type="ECO:0000313" key="2">
    <source>
        <dbReference type="EMBL" id="GIJ48708.1"/>
    </source>
</evidence>
<dbReference type="Gene3D" id="3.60.10.10">
    <property type="entry name" value="Endonuclease/exonuclease/phosphatase"/>
    <property type="match status" value="1"/>
</dbReference>
<keyword evidence="3" id="KW-1185">Reference proteome</keyword>
<name>A0A8J3YQX9_9ACTN</name>
<dbReference type="EMBL" id="BOPF01000022">
    <property type="protein sequence ID" value="GIJ48708.1"/>
    <property type="molecule type" value="Genomic_DNA"/>
</dbReference>
<keyword evidence="2" id="KW-0255">Endonuclease</keyword>
<gene>
    <name evidence="2" type="ORF">Val02_55940</name>
</gene>
<proteinExistence type="predicted"/>
<dbReference type="InterPro" id="IPR051916">
    <property type="entry name" value="GPI-anchor_lipid_remodeler"/>
</dbReference>
<dbReference type="SUPFAM" id="SSF56219">
    <property type="entry name" value="DNase I-like"/>
    <property type="match status" value="1"/>
</dbReference>
<keyword evidence="2" id="KW-0540">Nuclease</keyword>
<dbReference type="GO" id="GO:0016020">
    <property type="term" value="C:membrane"/>
    <property type="evidence" value="ECO:0007669"/>
    <property type="project" value="GOC"/>
</dbReference>
<dbReference type="Proteomes" id="UP000619260">
    <property type="component" value="Unassembled WGS sequence"/>
</dbReference>
<evidence type="ECO:0000313" key="3">
    <source>
        <dbReference type="Proteomes" id="UP000619260"/>
    </source>
</evidence>
<dbReference type="AlphaFoldDB" id="A0A8J3YQX9"/>
<feature type="domain" description="Endonuclease/exonuclease/phosphatase" evidence="1">
    <location>
        <begin position="4"/>
        <end position="246"/>
    </location>
</feature>
<dbReference type="GO" id="GO:0004519">
    <property type="term" value="F:endonuclease activity"/>
    <property type="evidence" value="ECO:0007669"/>
    <property type="project" value="UniProtKB-KW"/>
</dbReference>
<dbReference type="InterPro" id="IPR036691">
    <property type="entry name" value="Endo/exonu/phosph_ase_sf"/>
</dbReference>